<evidence type="ECO:0000259" key="5">
    <source>
        <dbReference type="Pfam" id="PF12624"/>
    </source>
</evidence>
<feature type="region of interest" description="Disordered" evidence="4">
    <location>
        <begin position="1930"/>
        <end position="1995"/>
    </location>
</feature>
<dbReference type="GO" id="GO:0006869">
    <property type="term" value="P:lipid transport"/>
    <property type="evidence" value="ECO:0007669"/>
    <property type="project" value="UniProtKB-KW"/>
</dbReference>
<dbReference type="Pfam" id="PF25036">
    <property type="entry name" value="VPS13_VAB"/>
    <property type="match status" value="1"/>
</dbReference>
<dbReference type="GO" id="GO:0045053">
    <property type="term" value="P:protein retention in Golgi apparatus"/>
    <property type="evidence" value="ECO:0007669"/>
    <property type="project" value="TreeGrafter"/>
</dbReference>
<dbReference type="InterPro" id="IPR026854">
    <property type="entry name" value="VPS13_N"/>
</dbReference>
<feature type="domain" description="Chorein N-terminal" evidence="5">
    <location>
        <begin position="1"/>
        <end position="816"/>
    </location>
</feature>
<organism evidence="9 10">
    <name type="scientific">Lingula anatina</name>
    <name type="common">Brachiopod</name>
    <name type="synonym">Lingula unguis</name>
    <dbReference type="NCBI Taxonomy" id="7574"/>
    <lineage>
        <taxon>Eukaryota</taxon>
        <taxon>Metazoa</taxon>
        <taxon>Spiralia</taxon>
        <taxon>Lophotrochozoa</taxon>
        <taxon>Brachiopoda</taxon>
        <taxon>Linguliformea</taxon>
        <taxon>Lingulata</taxon>
        <taxon>Lingulida</taxon>
        <taxon>Linguloidea</taxon>
        <taxon>Lingulidae</taxon>
        <taxon>Lingula</taxon>
    </lineage>
</organism>
<name>A0A2R2MTS2_LINAN</name>
<dbReference type="KEGG" id="lak:106152088"/>
<keyword evidence="3" id="KW-0445">Lipid transport</keyword>
<dbReference type="Pfam" id="PF25033">
    <property type="entry name" value="VPS13_M"/>
    <property type="match status" value="1"/>
</dbReference>
<evidence type="ECO:0000313" key="9">
    <source>
        <dbReference type="Proteomes" id="UP000085678"/>
    </source>
</evidence>
<dbReference type="STRING" id="7574.A0A2R2MTS2"/>
<evidence type="ECO:0000256" key="3">
    <source>
        <dbReference type="ARBA" id="ARBA00023055"/>
    </source>
</evidence>
<evidence type="ECO:0000259" key="7">
    <source>
        <dbReference type="Pfam" id="PF25036"/>
    </source>
</evidence>
<dbReference type="Proteomes" id="UP000085678">
    <property type="component" value="Unplaced"/>
</dbReference>
<dbReference type="GO" id="GO:0006623">
    <property type="term" value="P:protein targeting to vacuole"/>
    <property type="evidence" value="ECO:0007669"/>
    <property type="project" value="TreeGrafter"/>
</dbReference>
<dbReference type="Pfam" id="PF12624">
    <property type="entry name" value="VPS13_N"/>
    <property type="match status" value="1"/>
</dbReference>
<feature type="region of interest" description="Disordered" evidence="4">
    <location>
        <begin position="2805"/>
        <end position="2829"/>
    </location>
</feature>
<protein>
    <submittedName>
        <fullName evidence="10">Vacuolar protein sorting-associated protein 13A-like</fullName>
    </submittedName>
</protein>
<reference evidence="10" key="1">
    <citation type="submission" date="2025-08" db="UniProtKB">
        <authorList>
            <consortium name="RefSeq"/>
        </authorList>
    </citation>
    <scope>IDENTIFICATION</scope>
    <source>
        <tissue evidence="10">Gonads</tissue>
    </source>
</reference>
<comment type="similarity">
    <text evidence="1">Belongs to the VPS13 family.</text>
</comment>
<keyword evidence="9" id="KW-1185">Reference proteome</keyword>
<evidence type="ECO:0000259" key="6">
    <source>
        <dbReference type="Pfam" id="PF25033"/>
    </source>
</evidence>
<keyword evidence="2" id="KW-0813">Transport</keyword>
<dbReference type="PANTHER" id="PTHR16166:SF146">
    <property type="entry name" value="VACUOLAR PROTEIN SORTING-ASSOCIATED PROTEIN 13A-LIKE ISOFORM X1"/>
    <property type="match status" value="1"/>
</dbReference>
<feature type="domain" description="VPS13-like middle region" evidence="6">
    <location>
        <begin position="1127"/>
        <end position="1871"/>
    </location>
</feature>
<proteinExistence type="inferred from homology"/>
<dbReference type="PANTHER" id="PTHR16166">
    <property type="entry name" value="VACUOLAR PROTEIN SORTING-ASSOCIATED PROTEIN VPS13"/>
    <property type="match status" value="1"/>
</dbReference>
<dbReference type="InterPro" id="IPR056747">
    <property type="entry name" value="VPS13-like_M"/>
</dbReference>
<dbReference type="InterPro" id="IPR026847">
    <property type="entry name" value="VPS13"/>
</dbReference>
<feature type="domain" description="Vacuolar protein sorting-associated protein 13 VPS13 adaptor binding" evidence="7">
    <location>
        <begin position="2229"/>
        <end position="2768"/>
    </location>
</feature>
<sequence>MFEGVLASVINSFLGKYIKDLDAQNLKLSIFSGNVELTNLQLKPEALHELPGRQYELELPIEVKAGFVGKITLVIPWSSLFSLPVIAKVEDVFVLAGPVCDRGYDEDREKALQNAIKRKKLEEIESARKSASASTSASDQTFFEKLAATIINNIQVHVENIHVRYEDTVTNPDHPFAFGITLRYVSAESTDDRWKPTQIDAQASLMHKLAWMKDLSIYWNPYLPESKLVKSKISSGVWRNLMKNAISTHRIYGEEFDDSEFEYIMQPMSAELRAVINKADTIAMPRLLVDLLLGKIDVDITRQQVDHTVELTTLTLQFLNVLSLADSFKLMALNQRYRKYRPSASLKGNIRKWWKYAYTSVVEEYIRPFSWERIKRHREQYRDYKALFKKKLENPESEEILPRLERMEADMSVANILLARENAKLEFIQEAPDRAKKREKKKGYFGSFWDWWSSSGDSEDELEIITDEKDVWSKLSPEEKEELYKGIGYNPAQPAAVPIPPQYVAHKVNLHLKSSTLSLANYGKDVLKIAVGSLTGSFENRPEYEAFRVSMKTKTFKIEGASVEHELVPLVTSDVGVFDEAPSQRFQVFSLDFDSNPYHVRADYALAVNVQPVEVVYDEHAISEVISFFEAPVVTMNRMREAAGEYFEQLAVYSRAGLQYAIERHKTVHVSADMRSPYVVIPEHGTLHRPGNVLVVDLGTLKIESELQPEEVNLQNVSRTELETRLYDKFNINIDKVKILLADSGDDWHTAQSKEDSDFHILPSIGLNMSFFNTVQPDYQELPSSSHRQKVIANLPGVTLNLSDKKISTLYTFIKNLPLPNTSVSPMLLDAVDGLEIETWDMDFTDAILEPSIPELIRMSSSVSKNSVVKPKKKKPGAAGATPVISVTRRSASDKFYDAEDYSDDEEMDEWSKAIDVPAVDDHSSPTNIITVLIRFEMREVVINISKFVDDIETPYLMLRVTGLQADAAVTVYGLAINAKLRGLQLVDKLHTGASGEYMEIIKSELNEDLMSVVYRQVSPECPEFDAIYRSIHRGVVVHMTVLNIVFEREACYYLYNFTQALLTSLASVDMKSSTYSALSSPSAPTVTDAFKVAESKESKKEEPALPAGSTSLFIAGLFDDLTINMCSNDGELADLHIKGLESKIVLKRSRTVLGGKLQNLTLDDKTLTTMYPRILTFEKDEVFDFKVTLYNTQSKPSDIDIGVQLKIGEVHVVFLYKFVVELWGFMDPFLNPEATDAALEATRGAIETQYQDFTEKGKRISLRFDIKAPTVWVPESSKSQQLFVAKLGDLKLSNSYMETSLDGGETQVFDSIYVDLTSVQIDRGWLKPDSTVELQHLVVEPISMTVYYKKAVVPIKVDTINEFSGKMGVIKVNVSQQDMKLAIGILYKNIGEKKVTRSDVVEPKPTSPELDIISGDTVMEDEGPDVTGNSDTVKKEISANVVFEGTVLTLLNEDEEIRHGLPTGGNDCNSLSRFEVGKLNGTVAIYSDKAIDVQVTLQEVSLDDTRKESNLAVKRMFLPLWKVKKTVENAKDSTVPMVDFIYKQDSEGNQHVEMTVERIRLNVSMPYYLTVINFIIAALKVQEPQTRRDSSLASNDRYKRSMSISVPQPQVSETQRKSKLTVRGRVKEPEVVLFASPQDACSKVLFLKTDISLNYDADVDHNEMSAAASNIQIVCCVYGQKKGAKYRVLHPCNMEFLRKVGEDGAVDMSAIMTTVDLHLCASTVHILLDVIDMINKEKKDEESTEDTSLIASQGDIWRVKSITQDKWLQDEEMQGTVSFPIPSKAPPVESLKIDIKDVRVMFEAENLDTHVPMLCLRTKLEAEVFDWSKQLRLSAECHLDMAYYSDKLDTWEPLIEPVMEQENVYRPWEVLIKLVAARGHPIACDVEDELERSFINQLIRAKSHPISCNYDENSANWGESVDGEMSHLVCRSKPVSDSSESEENDTETDMRVIRPRVPSRRSRTDSEKAQPEKPPTQEKATKERVNGSTDTSESDSFLHTIAAKLGGIFTSSDSDADVSDIEEEEEDDVFGPTYHNPVFITSKGPISFNSENTTFDEVDYAGGGEEEEENLCTYMVVNSKDKLLLNLTPVAMNVIKDVAGAFMKEEQTLLRSAEKKPSFEVYNHLGLPVEVTVSEKVKIRSSAAHGCSVKTTKEAVDVDESEWIEEHEMDDEDDEDFDDVDGLSFLANALAKTANMAAAGVTSRGLPLIPQGSEEDEPIYLELSQDELHVKLEGFDNLYNLSHRRDTLKLLKLKPAKCNTVYCAVYNVNVNYGRKEVILQSPLKLWNHMSVAVDILCKTEDLKTHSVTGVTPSDQEYTKLAEVAPDAEYFVPLYVAYHCKLAVQPAASNFQRSYSELWWKDFTSNEKMGTKYLSCLAKEGNEEAFYIKITCKPCGPEIQDEALVNSVPLYTFHLDSPLVIHNYLPYQMTYSVGESEQLTSVAPGETQPVNTVDMQVTHKLKIQLPDYQGVEWNGSLNISKDTFSQSKTSLLVPMETDVKTVDAEPKQLALNVFTNKINNIDLIVHSPYWIINKTGLPVQFRGSGSDAVFENDVSVDPILFLYKKYKRQKVRMRIYNSKWSSSFSLDTVGSCGVVICNDPETKRKYQFMLQISLSQLKLTKIVTLTPYFMVVNSTQMALKYREQTSGEDEWIEAASGDCHAFWPKTESMKLTVKYLDSNVSSFYFSIKQTCTTVLRMSKGTALTVGVSGGTETPKTVTFQDYRPGDAPVRIENLCEDVFLKIHQKDQSQVLLLSANQSMLYTWDDPTAPRILQWNLYNRKRSGYEAIITTDGYGEVKLDVQTVRNSSEGHNGASGDAVDSSSPEDDTELDDVDFPLIHRTRTDKVAMFWVSYLDGLQRVLLFTQDERIAKKARKVHKILRPIQEANEAEQASLAFFLSLDGVGLSLINKQYLEVAFVSLSSAPTIWEVEVNGKWKALNVELATWLEDKYFSGENTVSLEDFVEADIGEEMSMKKPYVGALRRTWRPALWFIYRQSQHHMHVHAKIHRVQIDNQLPEAYFPSVFYPSPLPQHVLKRTGPKPFIELSVMRRTVPENGVDSIKKLKVLMQEFNIKLDKGFLVSVYDVMANVWEKKMESVQLQEDLDVVKASLKDTVKSQVSSSPNRIVFEYLHLSPLKMRISFSLAGKAYKTPSEEERGVLQEVSSDIVGFFFQSVGVTLTEIREVEIKMAYFTLNGATLTWNQLGAEISSHYKSQAIQQAYVFILGLDVLGNPYGLIKDFTEGLGDFFYEPFLGSIEGPEEFTQGLVRGIESLMGHTVGGAAGSVALVTGSLGRALAFLSFDEDYKKKRRQRMQQHPKSLPASLVLAGKSFVMGVALGLSGVVVSPAQGVSEDGVEGFFKGIGKGLLGLLTKPAGGVVDMVSVSFDGIRRAAEMGEDVVVRIRLPRYINPVLGLKPYSPYLALGLKLLQSLAKGKYTESDVYMAHAALSAQQNADVAVITNRRVLLLGKCKFWGDWDIEWDVLLKDITGPLVITNGQLIINVIKDDGESVEEKVIVCKEQDILEWLEKKLEKARRTTKALMM</sequence>
<evidence type="ECO:0000256" key="2">
    <source>
        <dbReference type="ARBA" id="ARBA00022448"/>
    </source>
</evidence>
<feature type="compositionally biased region" description="Basic and acidic residues" evidence="4">
    <location>
        <begin position="1963"/>
        <end position="1986"/>
    </location>
</feature>
<feature type="domain" description="Intermembrane lipid transfer protein VPS13-like C-terminal" evidence="8">
    <location>
        <begin position="3400"/>
        <end position="3517"/>
    </location>
</feature>
<evidence type="ECO:0000313" key="10">
    <source>
        <dbReference type="RefSeq" id="XP_023933646.1"/>
    </source>
</evidence>
<dbReference type="Pfam" id="PF25037">
    <property type="entry name" value="VPS13_C"/>
    <property type="match status" value="1"/>
</dbReference>
<dbReference type="InterPro" id="IPR056748">
    <property type="entry name" value="VPS13-like_C"/>
</dbReference>
<dbReference type="GeneID" id="106152088"/>
<dbReference type="RefSeq" id="XP_023933646.1">
    <property type="nucleotide sequence ID" value="XM_024077878.1"/>
</dbReference>
<evidence type="ECO:0000256" key="1">
    <source>
        <dbReference type="ARBA" id="ARBA00006545"/>
    </source>
</evidence>
<dbReference type="OrthoDB" id="428159at2759"/>
<accession>A0A2R2MTS2</accession>
<dbReference type="InParanoid" id="A0A2R2MTS2"/>
<evidence type="ECO:0000256" key="4">
    <source>
        <dbReference type="SAM" id="MobiDB-lite"/>
    </source>
</evidence>
<gene>
    <name evidence="10" type="primary">LOC106152088</name>
</gene>
<evidence type="ECO:0000259" key="8">
    <source>
        <dbReference type="Pfam" id="PF25037"/>
    </source>
</evidence>
<dbReference type="InterPro" id="IPR009543">
    <property type="entry name" value="VPS13_VAB"/>
</dbReference>